<keyword evidence="2" id="KW-1185">Reference proteome</keyword>
<reference evidence="1 2" key="1">
    <citation type="submission" date="2021-08" db="EMBL/GenBank/DDBJ databases">
        <title>Complete genome sequence of Leptospira kobayashii strain E30.</title>
        <authorList>
            <person name="Nakao R."/>
            <person name="Nakamura S."/>
            <person name="Masuzawa T."/>
            <person name="Koizumi N."/>
        </authorList>
    </citation>
    <scope>NUCLEOTIDE SEQUENCE [LARGE SCALE GENOMIC DNA]</scope>
    <source>
        <strain evidence="1 2">E30</strain>
    </source>
</reference>
<protein>
    <recommendedName>
        <fullName evidence="3">SGNH/GDSL hydrolase family protein</fullName>
    </recommendedName>
</protein>
<proteinExistence type="predicted"/>
<organism evidence="1 2">
    <name type="scientific">Leptospira kobayashii</name>
    <dbReference type="NCBI Taxonomy" id="1917830"/>
    <lineage>
        <taxon>Bacteria</taxon>
        <taxon>Pseudomonadati</taxon>
        <taxon>Spirochaetota</taxon>
        <taxon>Spirochaetia</taxon>
        <taxon>Leptospirales</taxon>
        <taxon>Leptospiraceae</taxon>
        <taxon>Leptospira</taxon>
    </lineage>
</organism>
<sequence length="337" mass="39600">MYIIYPFLVPYCEISSYYWYLDRKDDSTYKNPQILVLGDSQIISGITPKTIAEIENVDVRQVIYEPRPSEQPEGMLDKYYRIKKQYPSIRKIYLNISPISITRNSVTDAHKQLYYSFGKFNTHQLVDEDLRKIYFSSFYDLVWKWSIEVFPFFGLNGNFASTFSILPSNSQFYEFDIKTNSSLSKNPISDILKMRKNDSSYLEKHWDSVGRSWVWKDFGTKQVINEASVFPKGSAIAFTKKRDVSIRIFRKLINGTKSANIAIVCLDIPFSFSLEKDMEDHGVKLLFERELQTLEGCQNIRLNREKFKDRNLFADWTHLNEEGRGVLHQILLNREKD</sequence>
<gene>
    <name evidence="1" type="ORF">LPTSP3_g27430</name>
</gene>
<evidence type="ECO:0000313" key="2">
    <source>
        <dbReference type="Proteomes" id="UP000245263"/>
    </source>
</evidence>
<dbReference type="EMBL" id="AP025028">
    <property type="protein sequence ID" value="BDA79813.1"/>
    <property type="molecule type" value="Genomic_DNA"/>
</dbReference>
<evidence type="ECO:0008006" key="3">
    <source>
        <dbReference type="Google" id="ProtNLM"/>
    </source>
</evidence>
<name>A0ABN6KFD2_9LEPT</name>
<dbReference type="Proteomes" id="UP000245263">
    <property type="component" value="Chromosome 1"/>
</dbReference>
<evidence type="ECO:0000313" key="1">
    <source>
        <dbReference type="EMBL" id="BDA79813.1"/>
    </source>
</evidence>
<accession>A0ABN6KFD2</accession>